<dbReference type="PROSITE" id="PS00061">
    <property type="entry name" value="ADH_SHORT"/>
    <property type="match status" value="1"/>
</dbReference>
<dbReference type="STRING" id="530584.SAMN05421630_107167"/>
<sequence length="251" mass="25420">MALYDVSNRSAIVSGGGSGIGRAIALELAKSGAAVLVFDLREDDAKKVADEITSTGGLATAFTGDVTDIDVVNRSITAAGEMGPLRIAVNNAGIGGTAAPIAEVTTEDWRKVLAVNLDAVFYAARAQVPAIAAAGGGAIINMSSVLGSVGFATSSAYVTAKHGLLGLTKNIALEYAGQGVRSVAVGPGFIKTPLVDAHLDDETKEFLESKHALGRLGKPEEVAGLVAFLASDAASFITGSYHLVDGGYAAQ</sequence>
<proteinExistence type="inferred from homology"/>
<keyword evidence="2" id="KW-0560">Oxidoreductase</keyword>
<dbReference type="GO" id="GO:0032787">
    <property type="term" value="P:monocarboxylic acid metabolic process"/>
    <property type="evidence" value="ECO:0007669"/>
    <property type="project" value="UniProtKB-ARBA"/>
</dbReference>
<organism evidence="3 4">
    <name type="scientific">Prauserella marina</name>
    <dbReference type="NCBI Taxonomy" id="530584"/>
    <lineage>
        <taxon>Bacteria</taxon>
        <taxon>Bacillati</taxon>
        <taxon>Actinomycetota</taxon>
        <taxon>Actinomycetes</taxon>
        <taxon>Pseudonocardiales</taxon>
        <taxon>Pseudonocardiaceae</taxon>
        <taxon>Prauserella</taxon>
    </lineage>
</organism>
<dbReference type="AlphaFoldDB" id="A0A222VUZ2"/>
<evidence type="ECO:0000313" key="3">
    <source>
        <dbReference type="EMBL" id="SDD29511.1"/>
    </source>
</evidence>
<protein>
    <submittedName>
        <fullName evidence="3">NAD(P)-dependent dehydrogenase, short-chain alcohol dehydrogenase family</fullName>
    </submittedName>
</protein>
<evidence type="ECO:0000256" key="2">
    <source>
        <dbReference type="ARBA" id="ARBA00023002"/>
    </source>
</evidence>
<gene>
    <name evidence="3" type="ORF">SAMN05421630_107167</name>
</gene>
<dbReference type="PRINTS" id="PR00081">
    <property type="entry name" value="GDHRDH"/>
</dbReference>
<comment type="similarity">
    <text evidence="1">Belongs to the short-chain dehydrogenases/reductases (SDR) family.</text>
</comment>
<dbReference type="InterPro" id="IPR020904">
    <property type="entry name" value="Sc_DH/Rdtase_CS"/>
</dbReference>
<dbReference type="SUPFAM" id="SSF51735">
    <property type="entry name" value="NAD(P)-binding Rossmann-fold domains"/>
    <property type="match status" value="1"/>
</dbReference>
<dbReference type="NCBIfam" id="NF009466">
    <property type="entry name" value="PRK12826.1-2"/>
    <property type="match status" value="1"/>
</dbReference>
<dbReference type="PANTHER" id="PTHR42879:SF2">
    <property type="entry name" value="3-OXOACYL-[ACYL-CARRIER-PROTEIN] REDUCTASE FABG"/>
    <property type="match status" value="1"/>
</dbReference>
<dbReference type="KEGG" id="pmad:BAY61_24990"/>
<dbReference type="PANTHER" id="PTHR42879">
    <property type="entry name" value="3-OXOACYL-(ACYL-CARRIER-PROTEIN) REDUCTASE"/>
    <property type="match status" value="1"/>
</dbReference>
<accession>A0A222VUZ2</accession>
<dbReference type="PRINTS" id="PR00080">
    <property type="entry name" value="SDRFAMILY"/>
</dbReference>
<evidence type="ECO:0000313" key="4">
    <source>
        <dbReference type="Proteomes" id="UP000199494"/>
    </source>
</evidence>
<keyword evidence="4" id="KW-1185">Reference proteome</keyword>
<dbReference type="EMBL" id="FMZE01000007">
    <property type="protein sequence ID" value="SDD29511.1"/>
    <property type="molecule type" value="Genomic_DNA"/>
</dbReference>
<dbReference type="InterPro" id="IPR036291">
    <property type="entry name" value="NAD(P)-bd_dom_sf"/>
</dbReference>
<dbReference type="Proteomes" id="UP000199494">
    <property type="component" value="Unassembled WGS sequence"/>
</dbReference>
<dbReference type="InterPro" id="IPR002347">
    <property type="entry name" value="SDR_fam"/>
</dbReference>
<evidence type="ECO:0000256" key="1">
    <source>
        <dbReference type="ARBA" id="ARBA00006484"/>
    </source>
</evidence>
<dbReference type="GO" id="GO:0016491">
    <property type="term" value="F:oxidoreductase activity"/>
    <property type="evidence" value="ECO:0007669"/>
    <property type="project" value="UniProtKB-KW"/>
</dbReference>
<dbReference type="OrthoDB" id="517007at2"/>
<dbReference type="Pfam" id="PF13561">
    <property type="entry name" value="adh_short_C2"/>
    <property type="match status" value="1"/>
</dbReference>
<dbReference type="InterPro" id="IPR050259">
    <property type="entry name" value="SDR"/>
</dbReference>
<name>A0A222VUZ2_9PSEU</name>
<reference evidence="3 4" key="1">
    <citation type="submission" date="2016-10" db="EMBL/GenBank/DDBJ databases">
        <authorList>
            <person name="de Groot N.N."/>
        </authorList>
    </citation>
    <scope>NUCLEOTIDE SEQUENCE [LARGE SCALE GENOMIC DNA]</scope>
    <source>
        <strain evidence="3 4">CGMCC 4.5506</strain>
    </source>
</reference>
<dbReference type="Gene3D" id="3.40.50.720">
    <property type="entry name" value="NAD(P)-binding Rossmann-like Domain"/>
    <property type="match status" value="1"/>
</dbReference>
<dbReference type="FunFam" id="3.40.50.720:FF:000084">
    <property type="entry name" value="Short-chain dehydrogenase reductase"/>
    <property type="match status" value="1"/>
</dbReference>